<dbReference type="EC" id="3.1.6.1" evidence="9"/>
<dbReference type="EMBL" id="SIHI01000001">
    <property type="protein sequence ID" value="TWT58132.1"/>
    <property type="molecule type" value="Genomic_DNA"/>
</dbReference>
<feature type="compositionally biased region" description="Basic and acidic residues" evidence="7">
    <location>
        <begin position="445"/>
        <end position="454"/>
    </location>
</feature>
<evidence type="ECO:0000256" key="4">
    <source>
        <dbReference type="ARBA" id="ARBA00022729"/>
    </source>
</evidence>
<keyword evidence="4" id="KW-0732">Signal</keyword>
<evidence type="ECO:0000256" key="6">
    <source>
        <dbReference type="ARBA" id="ARBA00022837"/>
    </source>
</evidence>
<dbReference type="InterPro" id="IPR000917">
    <property type="entry name" value="Sulfatase_N"/>
</dbReference>
<sequence>MNRLHIILFGFFLITFQAVRVQGADQPPNILLILIDDMGWADLQCYGSQFHETPSIDQLASEGVRFTDFYAAGAVCSPTRAAIQSGQYQARLGITDFIPGHRRPFAPLLVPEVANHLPLEIVTPAEALQQAGYATGYFGKWHLGNQQQEPDRQGYDVSLVTGGRHFAPRFRTNPPVDVPDETYLADFLTDQTIDFIRDHKDGPFFAMLSHYAVHIPLEAKKEKIAKYEKKPKPEGGVNNPIYAAMVEHVDDSVAQLMQALDELELTENTVVIFTSDNGGLYQSASLGGPIVCSNAPLRDEKGTLYEGGIRVPLIVRWPGVAPAGTVCSEPTISTDFWPTLAEIADVKEFEHQPLDGVSLVPVLENPNATLNRDAIYFHFPHYHHSRPAGSIRMGDWKLIEFFERGDLELYNLSDDLSETNNLLADPNLSAERSMSLNERARHMQEKLRQWRESIDAQMPQPNPQHDPSREMEIRKRKR</sequence>
<keyword evidence="5 9" id="KW-0378">Hydrolase</keyword>
<evidence type="ECO:0000256" key="3">
    <source>
        <dbReference type="ARBA" id="ARBA00022723"/>
    </source>
</evidence>
<dbReference type="SUPFAM" id="SSF53649">
    <property type="entry name" value="Alkaline phosphatase-like"/>
    <property type="match status" value="1"/>
</dbReference>
<dbReference type="Gene3D" id="3.40.720.10">
    <property type="entry name" value="Alkaline Phosphatase, subunit A"/>
    <property type="match status" value="1"/>
</dbReference>
<dbReference type="Pfam" id="PF00884">
    <property type="entry name" value="Sulfatase"/>
    <property type="match status" value="1"/>
</dbReference>
<evidence type="ECO:0000313" key="10">
    <source>
        <dbReference type="Proteomes" id="UP000317243"/>
    </source>
</evidence>
<evidence type="ECO:0000259" key="8">
    <source>
        <dbReference type="Pfam" id="PF00884"/>
    </source>
</evidence>
<evidence type="ECO:0000313" key="9">
    <source>
        <dbReference type="EMBL" id="TWT58132.1"/>
    </source>
</evidence>
<dbReference type="InterPro" id="IPR050738">
    <property type="entry name" value="Sulfatase"/>
</dbReference>
<accession>A0A5C5X8D7</accession>
<dbReference type="GO" id="GO:0004065">
    <property type="term" value="F:arylsulfatase activity"/>
    <property type="evidence" value="ECO:0007669"/>
    <property type="project" value="UniProtKB-EC"/>
</dbReference>
<feature type="compositionally biased region" description="Basic and acidic residues" evidence="7">
    <location>
        <begin position="466"/>
        <end position="478"/>
    </location>
</feature>
<evidence type="ECO:0000256" key="1">
    <source>
        <dbReference type="ARBA" id="ARBA00001913"/>
    </source>
</evidence>
<evidence type="ECO:0000256" key="5">
    <source>
        <dbReference type="ARBA" id="ARBA00022801"/>
    </source>
</evidence>
<dbReference type="InterPro" id="IPR017850">
    <property type="entry name" value="Alkaline_phosphatase_core_sf"/>
</dbReference>
<gene>
    <name evidence="9" type="primary">atsA_17</name>
    <name evidence="9" type="ORF">KOR42_15030</name>
</gene>
<dbReference type="OrthoDB" id="9783154at2"/>
<dbReference type="Proteomes" id="UP000317243">
    <property type="component" value="Unassembled WGS sequence"/>
</dbReference>
<protein>
    <submittedName>
        <fullName evidence="9">Arylsulfatase</fullName>
        <ecNumber evidence="9">3.1.6.1</ecNumber>
    </submittedName>
</protein>
<dbReference type="AlphaFoldDB" id="A0A5C5X8D7"/>
<reference evidence="9 10" key="1">
    <citation type="submission" date="2019-02" db="EMBL/GenBank/DDBJ databases">
        <title>Deep-cultivation of Planctomycetes and their phenomic and genomic characterization uncovers novel biology.</title>
        <authorList>
            <person name="Wiegand S."/>
            <person name="Jogler M."/>
            <person name="Boedeker C."/>
            <person name="Pinto D."/>
            <person name="Vollmers J."/>
            <person name="Rivas-Marin E."/>
            <person name="Kohn T."/>
            <person name="Peeters S.H."/>
            <person name="Heuer A."/>
            <person name="Rast P."/>
            <person name="Oberbeckmann S."/>
            <person name="Bunk B."/>
            <person name="Jeske O."/>
            <person name="Meyerdierks A."/>
            <person name="Storesund J.E."/>
            <person name="Kallscheuer N."/>
            <person name="Luecker S."/>
            <person name="Lage O.M."/>
            <person name="Pohl T."/>
            <person name="Merkel B.J."/>
            <person name="Hornburger P."/>
            <person name="Mueller R.-W."/>
            <person name="Bruemmer F."/>
            <person name="Labrenz M."/>
            <person name="Spormann A.M."/>
            <person name="Op Den Camp H."/>
            <person name="Overmann J."/>
            <person name="Amann R."/>
            <person name="Jetten M.S.M."/>
            <person name="Mascher T."/>
            <person name="Medema M.H."/>
            <person name="Devos D.P."/>
            <person name="Kaster A.-K."/>
            <person name="Ovreas L."/>
            <person name="Rohde M."/>
            <person name="Galperin M.Y."/>
            <person name="Jogler C."/>
        </authorList>
    </citation>
    <scope>NUCLEOTIDE SEQUENCE [LARGE SCALE GENOMIC DNA]</scope>
    <source>
        <strain evidence="9 10">KOR42</strain>
    </source>
</reference>
<dbReference type="PANTHER" id="PTHR42693:SF42">
    <property type="entry name" value="ARYLSULFATASE G"/>
    <property type="match status" value="1"/>
</dbReference>
<dbReference type="RefSeq" id="WP_146508306.1">
    <property type="nucleotide sequence ID" value="NZ_SIHI01000001.1"/>
</dbReference>
<feature type="domain" description="Sulfatase N-terminal" evidence="8">
    <location>
        <begin position="28"/>
        <end position="346"/>
    </location>
</feature>
<comment type="caution">
    <text evidence="9">The sequence shown here is derived from an EMBL/GenBank/DDBJ whole genome shotgun (WGS) entry which is preliminary data.</text>
</comment>
<comment type="cofactor">
    <cofactor evidence="1">
        <name>Ca(2+)</name>
        <dbReference type="ChEBI" id="CHEBI:29108"/>
    </cofactor>
</comment>
<dbReference type="CDD" id="cd16144">
    <property type="entry name" value="ARS_like"/>
    <property type="match status" value="1"/>
</dbReference>
<evidence type="ECO:0000256" key="2">
    <source>
        <dbReference type="ARBA" id="ARBA00008779"/>
    </source>
</evidence>
<feature type="region of interest" description="Disordered" evidence="7">
    <location>
        <begin position="445"/>
        <end position="478"/>
    </location>
</feature>
<dbReference type="Gene3D" id="3.30.1120.10">
    <property type="match status" value="1"/>
</dbReference>
<proteinExistence type="inferred from homology"/>
<keyword evidence="3" id="KW-0479">Metal-binding</keyword>
<name>A0A5C5X8D7_9PLAN</name>
<dbReference type="PANTHER" id="PTHR42693">
    <property type="entry name" value="ARYLSULFATASE FAMILY MEMBER"/>
    <property type="match status" value="1"/>
</dbReference>
<comment type="similarity">
    <text evidence="2">Belongs to the sulfatase family.</text>
</comment>
<keyword evidence="6" id="KW-0106">Calcium</keyword>
<dbReference type="GO" id="GO:0046872">
    <property type="term" value="F:metal ion binding"/>
    <property type="evidence" value="ECO:0007669"/>
    <property type="project" value="UniProtKB-KW"/>
</dbReference>
<keyword evidence="10" id="KW-1185">Reference proteome</keyword>
<organism evidence="9 10">
    <name type="scientific">Thalassoglobus neptunius</name>
    <dbReference type="NCBI Taxonomy" id="1938619"/>
    <lineage>
        <taxon>Bacteria</taxon>
        <taxon>Pseudomonadati</taxon>
        <taxon>Planctomycetota</taxon>
        <taxon>Planctomycetia</taxon>
        <taxon>Planctomycetales</taxon>
        <taxon>Planctomycetaceae</taxon>
        <taxon>Thalassoglobus</taxon>
    </lineage>
</organism>
<evidence type="ECO:0000256" key="7">
    <source>
        <dbReference type="SAM" id="MobiDB-lite"/>
    </source>
</evidence>